<name>T0KR31_9BACT</name>
<proteinExistence type="predicted"/>
<dbReference type="Proteomes" id="UP000015520">
    <property type="component" value="Unassembled WGS sequence"/>
</dbReference>
<dbReference type="EMBL" id="AUPZ01000007">
    <property type="protein sequence ID" value="EQB39514.1"/>
    <property type="molecule type" value="Genomic_DNA"/>
</dbReference>
<gene>
    <name evidence="1" type="ORF">M947_05850</name>
</gene>
<dbReference type="OrthoDB" id="1679673at2"/>
<keyword evidence="2" id="KW-1185">Reference proteome</keyword>
<organism evidence="1 2">
    <name type="scientific">Sulfurimonas hongkongensis</name>
    <dbReference type="NCBI Taxonomy" id="1172190"/>
    <lineage>
        <taxon>Bacteria</taxon>
        <taxon>Pseudomonadati</taxon>
        <taxon>Campylobacterota</taxon>
        <taxon>Epsilonproteobacteria</taxon>
        <taxon>Campylobacterales</taxon>
        <taxon>Sulfurimonadaceae</taxon>
        <taxon>Sulfurimonas</taxon>
    </lineage>
</organism>
<accession>T0KR31</accession>
<protein>
    <submittedName>
        <fullName evidence="1">Uncharacterized protein</fullName>
    </submittedName>
</protein>
<evidence type="ECO:0000313" key="2">
    <source>
        <dbReference type="Proteomes" id="UP000015520"/>
    </source>
</evidence>
<comment type="caution">
    <text evidence="1">The sequence shown here is derived from an EMBL/GenBank/DDBJ whole genome shotgun (WGS) entry which is preliminary data.</text>
</comment>
<dbReference type="STRING" id="1172190.M947_05850"/>
<reference evidence="1 2" key="1">
    <citation type="submission" date="2013-07" db="EMBL/GenBank/DDBJ databases">
        <title>Sulfurimonas hongkongensis AST-10 Genome Sequencing.</title>
        <authorList>
            <person name="Cai L."/>
            <person name="Zhang T."/>
        </authorList>
    </citation>
    <scope>NUCLEOTIDE SEQUENCE [LARGE SCALE GENOMIC DNA]</scope>
    <source>
        <strain evidence="1 2">AST-10</strain>
    </source>
</reference>
<dbReference type="InterPro" id="IPR010412">
    <property type="entry name" value="DUF1007"/>
</dbReference>
<sequence>MKTLMIFLLANIVLYAHPHIFIDIYPKLNIQDTKVTSLSLEWKFDQMTSSVLIMDYDKNKDNKFSKNEIALMKRNTIKLFKDHNYYLKIRENDRYVEIEKLDNFVATIDKAGRLVYSFDLICSFEVKDSMLMFYDKGYYISFMLKKTFVAPLNKNINFNIRKVDNGTYFGYAMLIKDII</sequence>
<dbReference type="RefSeq" id="WP_021287434.1">
    <property type="nucleotide sequence ID" value="NZ_AUPZ01000007.1"/>
</dbReference>
<dbReference type="Pfam" id="PF06226">
    <property type="entry name" value="DUF1007"/>
    <property type="match status" value="1"/>
</dbReference>
<dbReference type="AlphaFoldDB" id="T0KR31"/>
<evidence type="ECO:0000313" key="1">
    <source>
        <dbReference type="EMBL" id="EQB39514.1"/>
    </source>
</evidence>
<dbReference type="eggNOG" id="COG3683">
    <property type="taxonomic scope" value="Bacteria"/>
</dbReference>
<dbReference type="PATRIC" id="fig|1172190.3.peg.1138"/>